<keyword evidence="2" id="KW-1185">Reference proteome</keyword>
<dbReference type="Proteomes" id="UP001595457">
    <property type="component" value="Unassembled WGS sequence"/>
</dbReference>
<accession>A0ABV7B0D9</accession>
<reference evidence="2" key="1">
    <citation type="journal article" date="2019" name="Int. J. Syst. Evol. Microbiol.">
        <title>The Global Catalogue of Microorganisms (GCM) 10K type strain sequencing project: providing services to taxonomists for standard genome sequencing and annotation.</title>
        <authorList>
            <consortium name="The Broad Institute Genomics Platform"/>
            <consortium name="The Broad Institute Genome Sequencing Center for Infectious Disease"/>
            <person name="Wu L."/>
            <person name="Ma J."/>
        </authorList>
    </citation>
    <scope>NUCLEOTIDE SEQUENCE [LARGE SCALE GENOMIC DNA]</scope>
    <source>
        <strain evidence="2">KCTC 62195</strain>
    </source>
</reference>
<organism evidence="1 2">
    <name type="scientific">Azotobacter bryophylli</name>
    <dbReference type="NCBI Taxonomy" id="1986537"/>
    <lineage>
        <taxon>Bacteria</taxon>
        <taxon>Pseudomonadati</taxon>
        <taxon>Pseudomonadota</taxon>
        <taxon>Gammaproteobacteria</taxon>
        <taxon>Pseudomonadales</taxon>
        <taxon>Pseudomonadaceae</taxon>
        <taxon>Azotobacter</taxon>
    </lineage>
</organism>
<protein>
    <submittedName>
        <fullName evidence="1">Uncharacterized protein</fullName>
    </submittedName>
</protein>
<sequence length="113" mass="13242">MITTESLRQLKRIELMSKADFEMAWALADFPDSFGYQDTMNGHQTKSLVARMLILGTAVKEICQRCSLQERQRKRLLEYAIDVYSQLFPRVGLMFIYDFEVESERQIRLSPAQ</sequence>
<evidence type="ECO:0000313" key="1">
    <source>
        <dbReference type="EMBL" id="MFC2974718.1"/>
    </source>
</evidence>
<comment type="caution">
    <text evidence="1">The sequence shown here is derived from an EMBL/GenBank/DDBJ whole genome shotgun (WGS) entry which is preliminary data.</text>
</comment>
<dbReference type="RefSeq" id="WP_377816997.1">
    <property type="nucleotide sequence ID" value="NZ_JBHRSJ010000036.1"/>
</dbReference>
<proteinExistence type="predicted"/>
<name>A0ABV7B0D9_9GAMM</name>
<evidence type="ECO:0000313" key="2">
    <source>
        <dbReference type="Proteomes" id="UP001595457"/>
    </source>
</evidence>
<gene>
    <name evidence="1" type="ORF">ACFOJE_21225</name>
</gene>
<dbReference type="EMBL" id="JBHRSJ010000036">
    <property type="protein sequence ID" value="MFC2974718.1"/>
    <property type="molecule type" value="Genomic_DNA"/>
</dbReference>